<sequence length="489" mass="55428">MPRGRFLIAILIIIIKVFLFSPVESHASEEPSKEIILNIPTLNLILKENGEIVKEYPVAVGKSITQTPIGKFKIINKVINPTWYPKGNPPIPPGPDNPLGYRWLGFHEGYGIHGNNNPESIGTFVSLGCVRLHNKDIEELFERVDIGVPVTINYETMIVKETVYGEKYLEVYPDIYKLEVNTRENITKKLMEENIQITSAKFERIFSKINREKVVFSPGYLVVVNNKVASSKGYSSGEDIFVDYKIIEKLMQKKLLLNFDKQEVLIGEKCSLPAKNIDEKLFVSLKSLSDVIGGSLNIDHSKERAELNIVFTYLNGVLITGDVFVLDETLYLPLRLLADNLGYEVNWDSESQEAVIGEQSISGILKNGKTYINVFEAEKIFHIDVKWEGNSKINVNSIRCFIDGRIPVENVIFKGEMPYLPLRFLAERLGYNVFWQNGAVSVNGKEVEIYLQKGIAYISADDAASIFDIYIGWNTFEKELNIITGKWQN</sequence>
<organism evidence="11 12">
    <name type="scientific">Koleobacter methoxysyntrophicus</name>
    <dbReference type="NCBI Taxonomy" id="2751313"/>
    <lineage>
        <taxon>Bacteria</taxon>
        <taxon>Bacillati</taxon>
        <taxon>Bacillota</taxon>
        <taxon>Clostridia</taxon>
        <taxon>Koleobacterales</taxon>
        <taxon>Koleobacteraceae</taxon>
        <taxon>Koleobacter</taxon>
    </lineage>
</organism>
<dbReference type="UniPathway" id="UPA00219"/>
<feature type="active site" description="Proton donor/acceptor" evidence="9">
    <location>
        <position position="113"/>
    </location>
</feature>
<dbReference type="SUPFAM" id="SSF141523">
    <property type="entry name" value="L,D-transpeptidase catalytic domain-like"/>
    <property type="match status" value="1"/>
</dbReference>
<dbReference type="Proteomes" id="UP000662904">
    <property type="component" value="Chromosome"/>
</dbReference>
<dbReference type="GO" id="GO:0016757">
    <property type="term" value="F:glycosyltransferase activity"/>
    <property type="evidence" value="ECO:0007669"/>
    <property type="project" value="UniProtKB-KW"/>
</dbReference>
<evidence type="ECO:0000256" key="1">
    <source>
        <dbReference type="ARBA" id="ARBA00004752"/>
    </source>
</evidence>
<dbReference type="KEGG" id="kme:H0A61_01920"/>
<evidence type="ECO:0000313" key="12">
    <source>
        <dbReference type="Proteomes" id="UP000662904"/>
    </source>
</evidence>
<feature type="active site" description="Nucleophile" evidence="9">
    <location>
        <position position="129"/>
    </location>
</feature>
<dbReference type="GO" id="GO:0018104">
    <property type="term" value="P:peptidoglycan-protein cross-linking"/>
    <property type="evidence" value="ECO:0007669"/>
    <property type="project" value="TreeGrafter"/>
</dbReference>
<evidence type="ECO:0000256" key="2">
    <source>
        <dbReference type="ARBA" id="ARBA00005992"/>
    </source>
</evidence>
<gene>
    <name evidence="11" type="primary">ykuD_1</name>
    <name evidence="11" type="ORF">H0A61_01920</name>
</gene>
<proteinExistence type="inferred from homology"/>
<name>A0A8A0RPQ3_9FIRM</name>
<dbReference type="PANTHER" id="PTHR30582">
    <property type="entry name" value="L,D-TRANSPEPTIDASE"/>
    <property type="match status" value="1"/>
</dbReference>
<evidence type="ECO:0000256" key="6">
    <source>
        <dbReference type="ARBA" id="ARBA00022960"/>
    </source>
</evidence>
<evidence type="ECO:0000256" key="3">
    <source>
        <dbReference type="ARBA" id="ARBA00022676"/>
    </source>
</evidence>
<evidence type="ECO:0000256" key="8">
    <source>
        <dbReference type="ARBA" id="ARBA00023316"/>
    </source>
</evidence>
<dbReference type="PROSITE" id="PS52029">
    <property type="entry name" value="LD_TPASE"/>
    <property type="match status" value="1"/>
</dbReference>
<evidence type="ECO:0000256" key="9">
    <source>
        <dbReference type="PROSITE-ProRule" id="PRU01373"/>
    </source>
</evidence>
<feature type="domain" description="L,D-TPase catalytic" evidence="10">
    <location>
        <begin position="33"/>
        <end position="153"/>
    </location>
</feature>
<keyword evidence="12" id="KW-1185">Reference proteome</keyword>
<dbReference type="EC" id="2.-.-.-" evidence="11"/>
<keyword evidence="7 9" id="KW-0573">Peptidoglycan synthesis</keyword>
<dbReference type="GO" id="GO:0008360">
    <property type="term" value="P:regulation of cell shape"/>
    <property type="evidence" value="ECO:0007669"/>
    <property type="project" value="UniProtKB-UniRule"/>
</dbReference>
<keyword evidence="4 11" id="KW-0808">Transferase</keyword>
<dbReference type="InterPro" id="IPR038063">
    <property type="entry name" value="Transpep_catalytic_dom"/>
</dbReference>
<accession>A0A8A0RPQ3</accession>
<evidence type="ECO:0000313" key="11">
    <source>
        <dbReference type="EMBL" id="QSQ09548.1"/>
    </source>
</evidence>
<keyword evidence="3" id="KW-0328">Glycosyltransferase</keyword>
<evidence type="ECO:0000256" key="5">
    <source>
        <dbReference type="ARBA" id="ARBA00022801"/>
    </source>
</evidence>
<dbReference type="Pfam" id="PF03734">
    <property type="entry name" value="YkuD"/>
    <property type="match status" value="1"/>
</dbReference>
<dbReference type="Gene3D" id="2.40.440.10">
    <property type="entry name" value="L,D-transpeptidase catalytic domain-like"/>
    <property type="match status" value="1"/>
</dbReference>
<reference evidence="11" key="1">
    <citation type="submission" date="2020-07" db="EMBL/GenBank/DDBJ databases">
        <title>Koleobacter methoxysyntrophicus gen. nov., sp. nov., a novel anaerobic bacterium isolated from deep subsurface oil field and proposal of Koleobacterales ord. nov. in the phylum Firmicutes.</title>
        <authorList>
            <person name="Sakamoto S."/>
            <person name="Tamaki H."/>
        </authorList>
    </citation>
    <scope>NUCLEOTIDE SEQUENCE</scope>
    <source>
        <strain evidence="11">NRmbB1</strain>
    </source>
</reference>
<dbReference type="EMBL" id="CP059066">
    <property type="protein sequence ID" value="QSQ09548.1"/>
    <property type="molecule type" value="Genomic_DNA"/>
</dbReference>
<dbReference type="GO" id="GO:0005576">
    <property type="term" value="C:extracellular region"/>
    <property type="evidence" value="ECO:0007669"/>
    <property type="project" value="TreeGrafter"/>
</dbReference>
<dbReference type="InterPro" id="IPR050979">
    <property type="entry name" value="LD-transpeptidase"/>
</dbReference>
<comment type="pathway">
    <text evidence="1 9">Cell wall biogenesis; peptidoglycan biosynthesis.</text>
</comment>
<dbReference type="SUPFAM" id="SSF55383">
    <property type="entry name" value="Copper amine oxidase, domain N"/>
    <property type="match status" value="1"/>
</dbReference>
<evidence type="ECO:0000259" key="10">
    <source>
        <dbReference type="PROSITE" id="PS52029"/>
    </source>
</evidence>
<dbReference type="GO" id="GO:0071972">
    <property type="term" value="F:peptidoglycan L,D-transpeptidase activity"/>
    <property type="evidence" value="ECO:0007669"/>
    <property type="project" value="TreeGrafter"/>
</dbReference>
<evidence type="ECO:0000256" key="7">
    <source>
        <dbReference type="ARBA" id="ARBA00022984"/>
    </source>
</evidence>
<dbReference type="CDD" id="cd16913">
    <property type="entry name" value="YkuD_like"/>
    <property type="match status" value="1"/>
</dbReference>
<dbReference type="AlphaFoldDB" id="A0A8A0RPQ3"/>
<comment type="similarity">
    <text evidence="2">Belongs to the YkuD family.</text>
</comment>
<dbReference type="RefSeq" id="WP_206706903.1">
    <property type="nucleotide sequence ID" value="NZ_CP059066.1"/>
</dbReference>
<dbReference type="PANTHER" id="PTHR30582:SF24">
    <property type="entry name" value="L,D-TRANSPEPTIDASE ERFK_SRFK-RELATED"/>
    <property type="match status" value="1"/>
</dbReference>
<keyword evidence="6 9" id="KW-0133">Cell shape</keyword>
<keyword evidence="8 9" id="KW-0961">Cell wall biogenesis/degradation</keyword>
<keyword evidence="5" id="KW-0378">Hydrolase</keyword>
<protein>
    <submittedName>
        <fullName evidence="11">L,D-transpeptidase YkuD</fullName>
        <ecNumber evidence="11">2.-.-.-</ecNumber>
    </submittedName>
</protein>
<dbReference type="InterPro" id="IPR036582">
    <property type="entry name" value="Mao_N_sf"/>
</dbReference>
<evidence type="ECO:0000256" key="4">
    <source>
        <dbReference type="ARBA" id="ARBA00022679"/>
    </source>
</evidence>
<dbReference type="Pfam" id="PF07833">
    <property type="entry name" value="Cu_amine_oxidN1"/>
    <property type="match status" value="1"/>
</dbReference>
<dbReference type="InterPro" id="IPR005490">
    <property type="entry name" value="LD_TPept_cat_dom"/>
</dbReference>
<dbReference type="GO" id="GO:0071555">
    <property type="term" value="P:cell wall organization"/>
    <property type="evidence" value="ECO:0007669"/>
    <property type="project" value="UniProtKB-UniRule"/>
</dbReference>
<dbReference type="InterPro" id="IPR012854">
    <property type="entry name" value="Cu_amine_oxidase-like_N"/>
</dbReference>